<dbReference type="InterPro" id="IPR025662">
    <property type="entry name" value="Sigma_54_int_dom_ATP-bd_1"/>
</dbReference>
<dbReference type="OrthoDB" id="8954335at2759"/>
<keyword evidence="2" id="KW-0547">Nucleotide-binding</keyword>
<dbReference type="InterPro" id="IPR027417">
    <property type="entry name" value="P-loop_NTPase"/>
</dbReference>
<dbReference type="InterPro" id="IPR006703">
    <property type="entry name" value="G_AIG1"/>
</dbReference>
<dbReference type="Gene3D" id="3.40.50.300">
    <property type="entry name" value="P-loop containing nucleotide triphosphate hydrolases"/>
    <property type="match status" value="1"/>
</dbReference>
<evidence type="ECO:0000313" key="4">
    <source>
        <dbReference type="Proteomes" id="UP000515152"/>
    </source>
</evidence>
<dbReference type="KEGG" id="char:116221402"/>
<dbReference type="GeneID" id="116221402"/>
<sequence length="545" mass="61861">MEQTPHSFLISYQTEGTEPETISTEAQSTVMTELKPYTEYTSIKPGIPACYLLSTEKSDVAGNSAVRRWTFGERDKSRTTKTILLIGETGTGKTTLINTMVNYILGVEWEDRVWFQIAEENKGRKSQVESRTSDITVYEVFVETSDSCLRIIDTPGYGATDWMNLDQMTADNLRFLFTSEDGIHEIDAVGLVVKSTQNRLTQFHQYIFDTILSVFGKDIKNNIAVFITHSDGLPAANVITSLNEAGVPCAKDTGGEPLHFMFNNRQTETYEEAHEGAYHAAWNLGRDSVKRFLGFMEDTDRKSLQDCTELSEVSDTERRRLEACVSNLKDAIITEKMRQEMHLQTHKALETFKRKLDNNEHFCYEVEVPHKVEVPIKSLLQWTTGAMCCTICQENCHYPGCGLVKDRSACTVMKNNRCTVCTGKCPASAHVKQRKIFKQEIKSVVKKSKDLKQQYGEEVDVKKAVEKELNKSKANMSDLLGKAYRCLAKLTNTDSKRDSMSILLHLKFFIEKVKEMGDDDSAQKFEELQRQMMPLNRKGSRLHSA</sequence>
<dbReference type="AlphaFoldDB" id="A0A6P8FLS0"/>
<dbReference type="GO" id="GO:0005525">
    <property type="term" value="F:GTP binding"/>
    <property type="evidence" value="ECO:0007669"/>
    <property type="project" value="InterPro"/>
</dbReference>
<gene>
    <name evidence="5" type="primary">LOC116221402</name>
</gene>
<dbReference type="Proteomes" id="UP000515152">
    <property type="component" value="Chromosome 8"/>
</dbReference>
<evidence type="ECO:0000256" key="1">
    <source>
        <dbReference type="ARBA" id="ARBA00008535"/>
    </source>
</evidence>
<dbReference type="SUPFAM" id="SSF52540">
    <property type="entry name" value="P-loop containing nucleoside triphosphate hydrolases"/>
    <property type="match status" value="1"/>
</dbReference>
<evidence type="ECO:0000313" key="5">
    <source>
        <dbReference type="RefSeq" id="XP_031427164.1"/>
    </source>
</evidence>
<dbReference type="PANTHER" id="PTHR32046:SF11">
    <property type="entry name" value="IMMUNE-ASSOCIATED NUCLEOTIDE-BINDING PROTEIN 10-LIKE"/>
    <property type="match status" value="1"/>
</dbReference>
<dbReference type="PANTHER" id="PTHR32046">
    <property type="entry name" value="G DOMAIN-CONTAINING PROTEIN"/>
    <property type="match status" value="1"/>
</dbReference>
<proteinExistence type="inferred from homology"/>
<protein>
    <submittedName>
        <fullName evidence="5">Uncharacterized protein LOC116221402</fullName>
    </submittedName>
</protein>
<accession>A0A6P8FLS0</accession>
<comment type="similarity">
    <text evidence="1">Belongs to the TRAFAC class TrmE-Era-EngA-EngB-Septin-like GTPase superfamily. AIG1/Toc34/Toc159-like paraseptin GTPase family. IAN subfamily.</text>
</comment>
<dbReference type="RefSeq" id="XP_031427164.1">
    <property type="nucleotide sequence ID" value="XM_031571304.1"/>
</dbReference>
<reference evidence="5" key="1">
    <citation type="submission" date="2025-08" db="UniProtKB">
        <authorList>
            <consortium name="RefSeq"/>
        </authorList>
    </citation>
    <scope>IDENTIFICATION</scope>
</reference>
<keyword evidence="4" id="KW-1185">Reference proteome</keyword>
<name>A0A6P8FLS0_CLUHA</name>
<dbReference type="PROSITE" id="PS00675">
    <property type="entry name" value="SIGMA54_INTERACT_1"/>
    <property type="match status" value="1"/>
</dbReference>
<dbReference type="Pfam" id="PF04548">
    <property type="entry name" value="AIG1"/>
    <property type="match status" value="1"/>
</dbReference>
<organism evidence="4 5">
    <name type="scientific">Clupea harengus</name>
    <name type="common">Atlantic herring</name>
    <dbReference type="NCBI Taxonomy" id="7950"/>
    <lineage>
        <taxon>Eukaryota</taxon>
        <taxon>Metazoa</taxon>
        <taxon>Chordata</taxon>
        <taxon>Craniata</taxon>
        <taxon>Vertebrata</taxon>
        <taxon>Euteleostomi</taxon>
        <taxon>Actinopterygii</taxon>
        <taxon>Neopterygii</taxon>
        <taxon>Teleostei</taxon>
        <taxon>Clupei</taxon>
        <taxon>Clupeiformes</taxon>
        <taxon>Clupeoidei</taxon>
        <taxon>Clupeidae</taxon>
        <taxon>Clupea</taxon>
    </lineage>
</organism>
<evidence type="ECO:0000256" key="2">
    <source>
        <dbReference type="ARBA" id="ARBA00022741"/>
    </source>
</evidence>
<feature type="domain" description="AIG1-type G" evidence="3">
    <location>
        <begin position="81"/>
        <end position="240"/>
    </location>
</feature>
<evidence type="ECO:0000259" key="3">
    <source>
        <dbReference type="Pfam" id="PF04548"/>
    </source>
</evidence>
<dbReference type="CDD" id="cd00882">
    <property type="entry name" value="Ras_like_GTPase"/>
    <property type="match status" value="1"/>
</dbReference>